<comment type="cofactor">
    <cofactor evidence="1">
        <name>[4Fe-4S] cluster</name>
        <dbReference type="ChEBI" id="CHEBI:49883"/>
    </cofactor>
</comment>
<feature type="compositionally biased region" description="Acidic residues" evidence="8">
    <location>
        <begin position="607"/>
        <end position="617"/>
    </location>
</feature>
<dbReference type="Gene3D" id="3.40.50.11840">
    <property type="entry name" value="Diphthamide synthesis DPH1/DPH2 domain 1"/>
    <property type="match status" value="2"/>
</dbReference>
<evidence type="ECO:0000313" key="10">
    <source>
        <dbReference type="Proteomes" id="UP000324639"/>
    </source>
</evidence>
<accession>A0A9X9QEX5</accession>
<keyword evidence="10" id="KW-1185">Reference proteome</keyword>
<dbReference type="PANTHER" id="PTHR10762:SF2">
    <property type="entry name" value="2-(3-AMINO-3-CARBOXYPROPYL)HISTIDINE SYNTHASE SUBUNIT 2"/>
    <property type="match status" value="1"/>
</dbReference>
<dbReference type="InterPro" id="IPR010014">
    <property type="entry name" value="DHP2"/>
</dbReference>
<evidence type="ECO:0000256" key="2">
    <source>
        <dbReference type="ARBA" id="ARBA00005156"/>
    </source>
</evidence>
<dbReference type="InterPro" id="IPR042263">
    <property type="entry name" value="DPH1/DPH2_1"/>
</dbReference>
<reference evidence="9 10" key="1">
    <citation type="submission" date="2018-08" db="EMBL/GenBank/DDBJ databases">
        <authorList>
            <person name="Muller C M."/>
        </authorList>
    </citation>
    <scope>NUCLEOTIDE SEQUENCE [LARGE SCALE GENOMIC DNA]</scope>
</reference>
<dbReference type="InterPro" id="IPR042265">
    <property type="entry name" value="DPH1/DPH2_3"/>
</dbReference>
<dbReference type="Proteomes" id="UP000324639">
    <property type="component" value="Chromosome Bgt_-09"/>
</dbReference>
<comment type="subcellular location">
    <subcellularLocation>
        <location evidence="7">Cytoplasm</location>
    </subcellularLocation>
</comment>
<evidence type="ECO:0000256" key="5">
    <source>
        <dbReference type="ARBA" id="ARBA00023004"/>
    </source>
</evidence>
<dbReference type="FunFam" id="3.40.50.11860:FF:000001">
    <property type="entry name" value="2-(3-amino-3-carboxypropyl)histidine synthase subunit 2"/>
    <property type="match status" value="1"/>
</dbReference>
<dbReference type="GO" id="GO:0090560">
    <property type="term" value="F:2-(3-amino-3-carboxypropyl)histidine synthase activity"/>
    <property type="evidence" value="ECO:0007669"/>
    <property type="project" value="InterPro"/>
</dbReference>
<dbReference type="AlphaFoldDB" id="A0A9X9QEX5"/>
<evidence type="ECO:0000256" key="6">
    <source>
        <dbReference type="ARBA" id="ARBA00023014"/>
    </source>
</evidence>
<dbReference type="GO" id="GO:0005737">
    <property type="term" value="C:cytoplasm"/>
    <property type="evidence" value="ECO:0007669"/>
    <property type="project" value="UniProtKB-SubCell"/>
</dbReference>
<keyword evidence="5 7" id="KW-0408">Iron</keyword>
<evidence type="ECO:0000256" key="1">
    <source>
        <dbReference type="ARBA" id="ARBA00001966"/>
    </source>
</evidence>
<evidence type="ECO:0000256" key="3">
    <source>
        <dbReference type="ARBA" id="ARBA00006179"/>
    </source>
</evidence>
<evidence type="ECO:0000256" key="8">
    <source>
        <dbReference type="SAM" id="MobiDB-lite"/>
    </source>
</evidence>
<dbReference type="PANTHER" id="PTHR10762">
    <property type="entry name" value="DIPHTHAMIDE BIOSYNTHESIS PROTEIN"/>
    <property type="match status" value="1"/>
</dbReference>
<dbReference type="Pfam" id="PF01866">
    <property type="entry name" value="Diphthamide_syn"/>
    <property type="match status" value="1"/>
</dbReference>
<dbReference type="NCBIfam" id="TIGR00272">
    <property type="entry name" value="DPH2"/>
    <property type="match status" value="1"/>
</dbReference>
<dbReference type="EMBL" id="LR026992">
    <property type="protein sequence ID" value="VDB92567.1"/>
    <property type="molecule type" value="Genomic_DNA"/>
</dbReference>
<keyword evidence="4 7" id="KW-0479">Metal-binding</keyword>
<comment type="pathway">
    <text evidence="2 7">Protein modification; peptidyl-diphthamide biosynthesis.</text>
</comment>
<evidence type="ECO:0000256" key="4">
    <source>
        <dbReference type="ARBA" id="ARBA00022723"/>
    </source>
</evidence>
<comment type="function">
    <text evidence="7">Required for the first step of diphthamide biosynthesis, a post-translational modification of histidine which occurs in elongation factor 2. DPH1 and DPH2 transfer a 3-amino-3-carboxypropyl (ACP) group from S-adenosyl-L-methionine (SAM) to a histidine residue, the reaction is assisted by a reduction system comprising DPH3 and a NADH-dependent reductase. Facilitates the reduction of the catalytic iron-sulfur cluster found in the DPH1 subunit.</text>
</comment>
<keyword evidence="7" id="KW-0963">Cytoplasm</keyword>
<feature type="region of interest" description="Disordered" evidence="8">
    <location>
        <begin position="1"/>
        <end position="30"/>
    </location>
</feature>
<dbReference type="Gene3D" id="3.40.50.11860">
    <property type="entry name" value="Diphthamide synthesis DPH1/DPH2 domain 3"/>
    <property type="match status" value="1"/>
</dbReference>
<organism evidence="9 10">
    <name type="scientific">Blumeria graminis f. sp. tritici</name>
    <dbReference type="NCBI Taxonomy" id="62690"/>
    <lineage>
        <taxon>Eukaryota</taxon>
        <taxon>Fungi</taxon>
        <taxon>Dikarya</taxon>
        <taxon>Ascomycota</taxon>
        <taxon>Pezizomycotina</taxon>
        <taxon>Leotiomycetes</taxon>
        <taxon>Erysiphales</taxon>
        <taxon>Erysiphaceae</taxon>
        <taxon>Blumeria</taxon>
    </lineage>
</organism>
<dbReference type="GO" id="GO:0051536">
    <property type="term" value="F:iron-sulfur cluster binding"/>
    <property type="evidence" value="ECO:0007669"/>
    <property type="project" value="UniProtKB-KW"/>
</dbReference>
<dbReference type="SFLD" id="SFLDF00408">
    <property type="entry name" value="Diphthamide_biosynthesis_famil"/>
    <property type="match status" value="1"/>
</dbReference>
<dbReference type="SFLD" id="SFLDG01121">
    <property type="entry name" value="Diphthamide_biosynthesis"/>
    <property type="match status" value="1"/>
</dbReference>
<gene>
    <name evidence="9" type="ORF">BGT96224V316_LOCUS6375</name>
</gene>
<sequence>MREHERQTLDGSFAAAPSHASATPLTNAPILSTPEFDYQRHEGHSQQSETRSTKAYRTRKEDIWQIYEIRRTIREIRAGGWKRVALQFPDDMLRDAEAVVSALNAAFGDSKYDFGEDGDEKGFNTNSFASAGLRCESFESKRETTTDSKSKEACLDLKMKKVEVTPDSDHATFSSNNSCCNTDSDPNAKNTSCNGKIEVSTDIRVCNETSTPLFTELRDGGLEVEVILKSVAHATDNVSKTENTLKPIFKDLGDGGLETDITTQPLSSGTKNTSYEPVRLYILADTSYGSCCVDEIAAQHVNADAIVHYGSSCLSPTSRLPVIYVFTTPPLDLTTVIQSFEEIFYKESKVILMADVIYHSYLGAISERLKENGYLDIIAPKLVRNPSSRIPNREIGEELELGEYSIFHIAEPSPALLLTLSCRVKEMFVYSIPVATTTSPAPLSLAIKASTDSLIRRRYAVVNSLNTCSTFGILINTLSVANHLEALNSIQALIQSAGKKYYTFVVGKVNAAKMANFSEVGGWVAIGCWESSLLTGEDFYRPVITPWELDWVLKSDKVRIWKQEWRGDFHGLGESIESSHASSDAYAELPLKNTPEHMHTATLVGDSDSEPESEPPEFDLRTGRYISHSRPLQSAMPRYHQPDANSVNKFLPSTALSVRARGDLAVINGTVSPGAEFLRSKRTWTGLGSDFQSNDPAGTEIEIGRMGTARGYVTTEGSEKR</sequence>
<evidence type="ECO:0000256" key="7">
    <source>
        <dbReference type="RuleBase" id="RU364133"/>
    </source>
</evidence>
<feature type="compositionally biased region" description="Polar residues" evidence="8">
    <location>
        <begin position="20"/>
        <end position="30"/>
    </location>
</feature>
<proteinExistence type="inferred from homology"/>
<dbReference type="NCBIfam" id="TIGR00322">
    <property type="entry name" value="diphth2_R"/>
    <property type="match status" value="1"/>
</dbReference>
<comment type="similarity">
    <text evidence="3 7">Belongs to the DPH1/DPH2 family. DPH2 subfamily.</text>
</comment>
<dbReference type="InterPro" id="IPR016435">
    <property type="entry name" value="DPH1/DPH2"/>
</dbReference>
<dbReference type="GO" id="GO:0017183">
    <property type="term" value="P:protein histidyl modification to diphthamide"/>
    <property type="evidence" value="ECO:0007669"/>
    <property type="project" value="InterPro"/>
</dbReference>
<keyword evidence="6 7" id="KW-0411">Iron-sulfur</keyword>
<dbReference type="GO" id="GO:0046872">
    <property type="term" value="F:metal ion binding"/>
    <property type="evidence" value="ECO:0007669"/>
    <property type="project" value="UniProtKB-KW"/>
</dbReference>
<name>A0A9X9QEX5_BLUGR</name>
<feature type="region of interest" description="Disordered" evidence="8">
    <location>
        <begin position="601"/>
        <end position="620"/>
    </location>
</feature>
<protein>
    <recommendedName>
        <fullName evidence="7">2-(3-amino-3-carboxypropyl)histidine synthase subunit 2</fullName>
    </recommendedName>
</protein>
<evidence type="ECO:0000313" key="9">
    <source>
        <dbReference type="EMBL" id="VDB92567.1"/>
    </source>
</evidence>
<dbReference type="SFLD" id="SFLDS00032">
    <property type="entry name" value="Radical_SAM_3-amino-3-carboxyp"/>
    <property type="match status" value="1"/>
</dbReference>